<comment type="caution">
    <text evidence="1">The sequence shown here is derived from an EMBL/GenBank/DDBJ whole genome shotgun (WGS) entry which is preliminary data.</text>
</comment>
<sequence>MAPLDAFHLGELYRELRLARGLKMKDVVNEKLSQAHLSKFENGQTMLSADKLFIALAAIHMSFAEFEHVYYQYEERPFFKQAKLISEYHSQKDIKKLHELLDFYDDNPETYDVYNRLNKLVIRCAINHLNPNHKISENDKEFMTTYLYSIDEWTEYELYIFGNTLHVLSDSDLIYLAKAFTERSSLYLSIPYHNDRTKIVFLNIIFSLMERKQFYYSGYFIQQLESILTYQDMFGKTVLNFLKLILDYHQKKTVKVNDLERFISSLNHMGHNEVASFLQESMNHFI</sequence>
<dbReference type="PROSITE" id="PS50943">
    <property type="entry name" value="HTH_CROC1"/>
    <property type="match status" value="1"/>
</dbReference>
<dbReference type="InterPro" id="IPR053163">
    <property type="entry name" value="HTH-type_regulator_Rgg"/>
</dbReference>
<dbReference type="EMBL" id="WLXI01000008">
    <property type="protein sequence ID" value="MTD00961.1"/>
    <property type="molecule type" value="Genomic_DNA"/>
</dbReference>
<dbReference type="AlphaFoldDB" id="A0A6L6G6A1"/>
<dbReference type="PANTHER" id="PTHR37038">
    <property type="entry name" value="TRANSCRIPTIONAL REGULATOR-RELATED"/>
    <property type="match status" value="1"/>
</dbReference>
<proteinExistence type="predicted"/>
<dbReference type="Pfam" id="PF21259">
    <property type="entry name" value="Rgg_C"/>
    <property type="match status" value="1"/>
</dbReference>
<accession>A0A6L6G6A1</accession>
<dbReference type="Proteomes" id="UP000483839">
    <property type="component" value="Unassembled WGS sequence"/>
</dbReference>
<dbReference type="InterPro" id="IPR001387">
    <property type="entry name" value="Cro/C1-type_HTH"/>
</dbReference>
<evidence type="ECO:0000313" key="1">
    <source>
        <dbReference type="EMBL" id="MTD00961.1"/>
    </source>
</evidence>
<dbReference type="GeneID" id="93825509"/>
<dbReference type="RefSeq" id="WP_037592832.1">
    <property type="nucleotide sequence ID" value="NZ_BAABQD010000005.1"/>
</dbReference>
<dbReference type="PANTHER" id="PTHR37038:SF12">
    <property type="entry name" value="TRANSCRIPTIONAL REGULATOR"/>
    <property type="match status" value="1"/>
</dbReference>
<protein>
    <submittedName>
        <fullName evidence="1">Rgg/GadR/MutR family transcriptional regulator</fullName>
    </submittedName>
</protein>
<reference evidence="1 2" key="1">
    <citation type="submission" date="2019-11" db="EMBL/GenBank/DDBJ databases">
        <title>Streptococcus uberis isolated from clinical mastitis cases on a southeastern Queensland dairy.</title>
        <authorList>
            <person name="Workentine M.L."/>
            <person name="Price R."/>
            <person name="Olchowy T."/>
        </authorList>
    </citation>
    <scope>NUCLEOTIDE SEQUENCE [LARGE SCALE GENOMIC DNA]</scope>
    <source>
        <strain evidence="1 2">OLC4459-A17</strain>
    </source>
</reference>
<organism evidence="1 2">
    <name type="scientific">Streptococcus uberis</name>
    <dbReference type="NCBI Taxonomy" id="1349"/>
    <lineage>
        <taxon>Bacteria</taxon>
        <taxon>Bacillati</taxon>
        <taxon>Bacillota</taxon>
        <taxon>Bacilli</taxon>
        <taxon>Lactobacillales</taxon>
        <taxon>Streptococcaceae</taxon>
        <taxon>Streptococcus</taxon>
    </lineage>
</organism>
<dbReference type="InterPro" id="IPR010057">
    <property type="entry name" value="Transcription_activator_Rgg_C"/>
</dbReference>
<dbReference type="InterPro" id="IPR010982">
    <property type="entry name" value="Lambda_DNA-bd_dom_sf"/>
</dbReference>
<gene>
    <name evidence="1" type="ORF">GKS16_01505</name>
</gene>
<name>A0A6L6G6A1_STRUB</name>
<dbReference type="Gene3D" id="1.10.260.40">
    <property type="entry name" value="lambda repressor-like DNA-binding domains"/>
    <property type="match status" value="1"/>
</dbReference>
<dbReference type="SMART" id="SM00530">
    <property type="entry name" value="HTH_XRE"/>
    <property type="match status" value="1"/>
</dbReference>
<dbReference type="GO" id="GO:0003677">
    <property type="term" value="F:DNA binding"/>
    <property type="evidence" value="ECO:0007669"/>
    <property type="project" value="InterPro"/>
</dbReference>
<dbReference type="CDD" id="cd00093">
    <property type="entry name" value="HTH_XRE"/>
    <property type="match status" value="1"/>
</dbReference>
<evidence type="ECO:0000313" key="2">
    <source>
        <dbReference type="Proteomes" id="UP000483839"/>
    </source>
</evidence>
<dbReference type="SUPFAM" id="SSF47413">
    <property type="entry name" value="lambda repressor-like DNA-binding domains"/>
    <property type="match status" value="1"/>
</dbReference>
<dbReference type="NCBIfam" id="TIGR01716">
    <property type="entry name" value="RGG_Cterm"/>
    <property type="match status" value="1"/>
</dbReference>